<dbReference type="EMBL" id="NIBQ01000002">
    <property type="protein sequence ID" value="OUZ33207.1"/>
    <property type="molecule type" value="Genomic_DNA"/>
</dbReference>
<keyword evidence="1" id="KW-1133">Transmembrane helix</keyword>
<feature type="transmembrane region" description="Helical" evidence="1">
    <location>
        <begin position="118"/>
        <end position="140"/>
    </location>
</feature>
<evidence type="ECO:0000313" key="3">
    <source>
        <dbReference type="EMBL" id="WYJ93661.1"/>
    </source>
</evidence>
<accession>A0A200J9D5</accession>
<keyword evidence="4" id="KW-1185">Reference proteome</keyword>
<feature type="transmembrane region" description="Helical" evidence="1">
    <location>
        <begin position="152"/>
        <end position="178"/>
    </location>
</feature>
<dbReference type="AlphaFoldDB" id="A0A200J9D5"/>
<evidence type="ECO:0000313" key="4">
    <source>
        <dbReference type="Proteomes" id="UP000196151"/>
    </source>
</evidence>
<keyword evidence="1" id="KW-0472">Membrane</keyword>
<feature type="transmembrane region" description="Helical" evidence="1">
    <location>
        <begin position="52"/>
        <end position="70"/>
    </location>
</feature>
<organism evidence="2">
    <name type="scientific">Candidatus Enterococcus dunnyi</name>
    <dbReference type="NCBI Taxonomy" id="1834192"/>
    <lineage>
        <taxon>Bacteria</taxon>
        <taxon>Bacillati</taxon>
        <taxon>Bacillota</taxon>
        <taxon>Bacilli</taxon>
        <taxon>Lactobacillales</taxon>
        <taxon>Enterococcaceae</taxon>
        <taxon>Enterococcus</taxon>
    </lineage>
</organism>
<dbReference type="EMBL" id="CP147246">
    <property type="protein sequence ID" value="WYJ93661.1"/>
    <property type="molecule type" value="Genomic_DNA"/>
</dbReference>
<protein>
    <submittedName>
        <fullName evidence="2">Uncharacterized protein</fullName>
    </submittedName>
</protein>
<gene>
    <name evidence="3" type="ORF">A5889_001162</name>
    <name evidence="2" type="ORF">A5889_001917</name>
</gene>
<evidence type="ECO:0000313" key="2">
    <source>
        <dbReference type="EMBL" id="OUZ33207.1"/>
    </source>
</evidence>
<proteinExistence type="predicted"/>
<keyword evidence="1" id="KW-0812">Transmembrane</keyword>
<reference evidence="2" key="1">
    <citation type="submission" date="2017-05" db="EMBL/GenBank/DDBJ databases">
        <title>The Genome Sequence of Enterococcus sp. 9D6_DIV0238.</title>
        <authorList>
            <consortium name="The Broad Institute Genomics Platform"/>
            <consortium name="The Broad Institute Genomic Center for Infectious Diseases"/>
            <person name="Earl A."/>
            <person name="Manson A."/>
            <person name="Schwartman J."/>
            <person name="Gilmore M."/>
            <person name="Abouelleil A."/>
            <person name="Cao P."/>
            <person name="Chapman S."/>
            <person name="Cusick C."/>
            <person name="Shea T."/>
            <person name="Young S."/>
            <person name="Neafsey D."/>
            <person name="Nusbaum C."/>
            <person name="Birren B."/>
        </authorList>
    </citation>
    <scope>NUCLEOTIDE SEQUENCE [LARGE SCALE GENOMIC DNA]</scope>
    <source>
        <strain evidence="2">9D6_DIV0238</strain>
    </source>
</reference>
<dbReference type="Proteomes" id="UP000196151">
    <property type="component" value="Chromosome"/>
</dbReference>
<feature type="transmembrane region" description="Helical" evidence="1">
    <location>
        <begin position="90"/>
        <end position="106"/>
    </location>
</feature>
<reference evidence="3" key="2">
    <citation type="submission" date="2017-05" db="EMBL/GenBank/DDBJ databases">
        <authorList>
            <consortium name="The Broad Institute Genomics Platform"/>
            <consortium name="The Broad Institute Genomic Center for Infectious Diseases"/>
            <person name="Earl A."/>
            <person name="Manson A."/>
            <person name="Schwartman J."/>
            <person name="Gilmore M."/>
            <person name="Abouelleil A."/>
            <person name="Cao P."/>
            <person name="Chapman S."/>
            <person name="Cusick C."/>
            <person name="Shea T."/>
            <person name="Young S."/>
            <person name="Neafsey D."/>
            <person name="Nusbaum C."/>
            <person name="Birren B."/>
        </authorList>
    </citation>
    <scope>NUCLEOTIDE SEQUENCE</scope>
    <source>
        <strain evidence="3">9D6_DIV0238</strain>
    </source>
</reference>
<evidence type="ECO:0000256" key="1">
    <source>
        <dbReference type="SAM" id="Phobius"/>
    </source>
</evidence>
<feature type="transmembrane region" description="Helical" evidence="1">
    <location>
        <begin position="20"/>
        <end position="40"/>
    </location>
</feature>
<reference evidence="3" key="3">
    <citation type="submission" date="2024-03" db="EMBL/GenBank/DDBJ databases">
        <title>The Genome Sequence of Enterococcus sp. DIV0238c.</title>
        <authorList>
            <consortium name="The Broad Institute Genomics Platform"/>
            <consortium name="The Broad Institute Microbial Omics Core"/>
            <consortium name="The Broad Institute Genomic Center for Infectious Diseases"/>
            <person name="Earl A."/>
            <person name="Manson A."/>
            <person name="Gilmore M."/>
            <person name="Schwartman J."/>
            <person name="Shea T."/>
            <person name="Abouelleil A."/>
            <person name="Cao P."/>
            <person name="Chapman S."/>
            <person name="Cusick C."/>
            <person name="Young S."/>
            <person name="Neafsey D."/>
            <person name="Nusbaum C."/>
            <person name="Birren B."/>
        </authorList>
    </citation>
    <scope>NUCLEOTIDE SEQUENCE</scope>
    <source>
        <strain evidence="3">9D6_DIV0238</strain>
    </source>
</reference>
<sequence length="195" mass="22385">MVFPYLLRFLGADISETDFFKFVFSPYLLYFVFGHYFINVKKGTLDLLKNRSYLLPLIYVGSVVLSALMIITSRYNMMDFELWNNKADSFQYGVMSVVLFIMLARMRVPSKLIEKGSLFLGSKIYFAYLISDFVIHNLYVPLLQKFNSLSNVLVRFTVISICIAVVCLVFSLIANALVDGCKQLIKSIKDKEQIA</sequence>
<name>A0A200J9D5_9ENTE</name>